<reference evidence="3" key="1">
    <citation type="submission" date="2022-01" db="EMBL/GenBank/DDBJ databases">
        <authorList>
            <person name="Karlyshev A.V."/>
            <person name="Jaspars M."/>
        </authorList>
    </citation>
    <scope>NUCLEOTIDE SEQUENCE</scope>
    <source>
        <strain evidence="3">AGSA3-2</strain>
    </source>
</reference>
<dbReference type="InterPro" id="IPR056362">
    <property type="entry name" value="AtuA-like_ferredoxin_dom"/>
</dbReference>
<dbReference type="AlphaFoldDB" id="A0A9Q3W492"/>
<dbReference type="InterPro" id="IPR010839">
    <property type="entry name" value="AtuA_N"/>
</dbReference>
<sequence>MSKTIRIGGASGYWGDTAIGPVQLIRQGQVDYLIFDYLAEITMSILAKAQARDPALGYATDFIERVMAPLLPEIHRQGIKVIANAGGVNLTACRQALEKVAADAGLPLRIGTVEGDNLLPQVESVRALGPTELDTGAPLPAKLMSMNAYLGAFPIAAALDAGADIVLTGRCVDSALAVGPLIHEFGWRPDEYDRLAAGALVGHVIECGAQATGGNYSDWSDTVDGWDDTGFPVAEVSANGAFILTKPRDTGGTVTPFTAGEQMLYEIGDPGAYVLPDVIADFRQVTLEQDGPDRVRIEGARGHAPTDTYKVSATYADGFGCVGTFVIAGRDAATKARRQGEAVLKKVRRLLDQSELGDFSKTAMQLVGAESSYGDHASDSARQVREVVLRLGVHHPRREGVELFSKEFVGAGLSMAPGITGLSPGRPRPTPIVRLFSFLIDKERVPVQVALDGEPVPLAQAAERGGGRPVASQSDPAPTLEDCPVKVPLYRLAVARSGDKGDHANIGVIARRPEYLPALRAALTEDAVAERFSHTLKGKVERFDLPGSHAMNFLLRHALDGGGVASLHLDAQAKTYAQVLLDMEIPVPEGLLSGS</sequence>
<evidence type="ECO:0000313" key="4">
    <source>
        <dbReference type="Proteomes" id="UP001107961"/>
    </source>
</evidence>
<feature type="domain" description="AtuA-like ferredoxin-fold" evidence="2">
    <location>
        <begin position="487"/>
        <end position="585"/>
    </location>
</feature>
<evidence type="ECO:0000259" key="2">
    <source>
        <dbReference type="Pfam" id="PF23544"/>
    </source>
</evidence>
<dbReference type="Pfam" id="PF23544">
    <property type="entry name" value="AtuA_ferredoxin"/>
    <property type="match status" value="1"/>
</dbReference>
<dbReference type="EMBL" id="JAJVKT010000009">
    <property type="protein sequence ID" value="MCE7508719.1"/>
    <property type="molecule type" value="Genomic_DNA"/>
</dbReference>
<evidence type="ECO:0000259" key="1">
    <source>
        <dbReference type="Pfam" id="PF07287"/>
    </source>
</evidence>
<dbReference type="PANTHER" id="PTHR47708:SF2">
    <property type="entry name" value="SI:CH73-132F6.5"/>
    <property type="match status" value="1"/>
</dbReference>
<dbReference type="Proteomes" id="UP001107961">
    <property type="component" value="Unassembled WGS sequence"/>
</dbReference>
<accession>A0A9Q3W492</accession>
<dbReference type="PANTHER" id="PTHR47708">
    <property type="match status" value="1"/>
</dbReference>
<name>A0A9Q3W492_9GAMM</name>
<gene>
    <name evidence="3" type="ORF">LZG35_08730</name>
</gene>
<protein>
    <submittedName>
        <fullName evidence="3">DUF1446 domain-containing protein</fullName>
    </submittedName>
</protein>
<keyword evidence="4" id="KW-1185">Reference proteome</keyword>
<organism evidence="3 4">
    <name type="scientific">Alloalcanivorax xenomutans</name>
    <dbReference type="NCBI Taxonomy" id="1094342"/>
    <lineage>
        <taxon>Bacteria</taxon>
        <taxon>Pseudomonadati</taxon>
        <taxon>Pseudomonadota</taxon>
        <taxon>Gammaproteobacteria</taxon>
        <taxon>Oceanospirillales</taxon>
        <taxon>Alcanivoracaceae</taxon>
        <taxon>Alloalcanivorax</taxon>
    </lineage>
</organism>
<feature type="domain" description="Acyclic terpene utilisation N-terminal" evidence="1">
    <location>
        <begin position="5"/>
        <end position="450"/>
    </location>
</feature>
<proteinExistence type="predicted"/>
<evidence type="ECO:0000313" key="3">
    <source>
        <dbReference type="EMBL" id="MCE7508719.1"/>
    </source>
</evidence>
<dbReference type="RefSeq" id="WP_080530325.1">
    <property type="nucleotide sequence ID" value="NZ_CP012331.1"/>
</dbReference>
<dbReference type="Pfam" id="PF07287">
    <property type="entry name" value="AtuA"/>
    <property type="match status" value="1"/>
</dbReference>
<dbReference type="KEGG" id="axe:P40_02225"/>
<comment type="caution">
    <text evidence="3">The sequence shown here is derived from an EMBL/GenBank/DDBJ whole genome shotgun (WGS) entry which is preliminary data.</text>
</comment>